<sequence length="110" mass="12889">MYYINKVSLYNHNNMEIAKTIIEQIRYADKWALMAYGSSNFIALPESKEYQGGLQFQVNGFQLKGTVRIQLKWIDTYSITFINKTEEVIKEVEDVYCDELISILDYIEGK</sequence>
<dbReference type="AlphaFoldDB" id="A0A1I2ILH9"/>
<gene>
    <name evidence="1" type="ORF">SAMN04488131_12127</name>
</gene>
<dbReference type="Proteomes" id="UP000198596">
    <property type="component" value="Unassembled WGS sequence"/>
</dbReference>
<organism evidence="1 2">
    <name type="scientific">Flavobacterium xueshanense</name>
    <dbReference type="NCBI Taxonomy" id="935223"/>
    <lineage>
        <taxon>Bacteria</taxon>
        <taxon>Pseudomonadati</taxon>
        <taxon>Bacteroidota</taxon>
        <taxon>Flavobacteriia</taxon>
        <taxon>Flavobacteriales</taxon>
        <taxon>Flavobacteriaceae</taxon>
        <taxon>Flavobacterium</taxon>
    </lineage>
</organism>
<dbReference type="EMBL" id="FONQ01000021">
    <property type="protein sequence ID" value="SFF42478.1"/>
    <property type="molecule type" value="Genomic_DNA"/>
</dbReference>
<proteinExistence type="predicted"/>
<protein>
    <submittedName>
        <fullName evidence="1">Uncharacterized protein</fullName>
    </submittedName>
</protein>
<name>A0A1I2ILH9_9FLAO</name>
<dbReference type="STRING" id="935223.SAMN04488131_12127"/>
<keyword evidence="2" id="KW-1185">Reference proteome</keyword>
<accession>A0A1I2ILH9</accession>
<reference evidence="2" key="1">
    <citation type="submission" date="2016-10" db="EMBL/GenBank/DDBJ databases">
        <authorList>
            <person name="Varghese N."/>
            <person name="Submissions S."/>
        </authorList>
    </citation>
    <scope>NUCLEOTIDE SEQUENCE [LARGE SCALE GENOMIC DNA]</scope>
    <source>
        <strain evidence="2">CGMCC 1.9227</strain>
    </source>
</reference>
<evidence type="ECO:0000313" key="1">
    <source>
        <dbReference type="EMBL" id="SFF42478.1"/>
    </source>
</evidence>
<evidence type="ECO:0000313" key="2">
    <source>
        <dbReference type="Proteomes" id="UP000198596"/>
    </source>
</evidence>